<evidence type="ECO:0008006" key="4">
    <source>
        <dbReference type="Google" id="ProtNLM"/>
    </source>
</evidence>
<proteinExistence type="predicted"/>
<dbReference type="AlphaFoldDB" id="A0A4Y2M3D6"/>
<accession>A0A4Y2M3D6</accession>
<keyword evidence="3" id="KW-1185">Reference proteome</keyword>
<dbReference type="EMBL" id="BGPR01006584">
    <property type="protein sequence ID" value="GBN20236.1"/>
    <property type="molecule type" value="Genomic_DNA"/>
</dbReference>
<dbReference type="OrthoDB" id="6430560at2759"/>
<gene>
    <name evidence="2" type="ORF">AVEN_220580_1</name>
</gene>
<sequence length="189" mass="20538">MSPLVLLRHLLWILCLFTPKSVSALPLHLIAVFPQEGDTRGGNALARALRKAVSDSDSGLFERDVTLLATPIFSPRASQPLLVNLCNALKRQQPPPAALVSFVGPPLSFYVSLLGSHMKVPVLGMTRSYEDRPAKRFVGGISEHPVERNGSPVSNHIEIPPVLVINNSLVMIGFDGRVEAEAFGRVKVM</sequence>
<dbReference type="Proteomes" id="UP000499080">
    <property type="component" value="Unassembled WGS sequence"/>
</dbReference>
<protein>
    <recommendedName>
        <fullName evidence="4">Receptor ligand binding region domain-containing protein</fullName>
    </recommendedName>
</protein>
<evidence type="ECO:0000313" key="2">
    <source>
        <dbReference type="EMBL" id="GBN20236.1"/>
    </source>
</evidence>
<evidence type="ECO:0000256" key="1">
    <source>
        <dbReference type="SAM" id="SignalP"/>
    </source>
</evidence>
<feature type="chain" id="PRO_5021327557" description="Receptor ligand binding region domain-containing protein" evidence="1">
    <location>
        <begin position="25"/>
        <end position="189"/>
    </location>
</feature>
<evidence type="ECO:0000313" key="3">
    <source>
        <dbReference type="Proteomes" id="UP000499080"/>
    </source>
</evidence>
<comment type="caution">
    <text evidence="2">The sequence shown here is derived from an EMBL/GenBank/DDBJ whole genome shotgun (WGS) entry which is preliminary data.</text>
</comment>
<name>A0A4Y2M3D6_ARAVE</name>
<feature type="signal peptide" evidence="1">
    <location>
        <begin position="1"/>
        <end position="24"/>
    </location>
</feature>
<organism evidence="2 3">
    <name type="scientific">Araneus ventricosus</name>
    <name type="common">Orbweaver spider</name>
    <name type="synonym">Epeira ventricosa</name>
    <dbReference type="NCBI Taxonomy" id="182803"/>
    <lineage>
        <taxon>Eukaryota</taxon>
        <taxon>Metazoa</taxon>
        <taxon>Ecdysozoa</taxon>
        <taxon>Arthropoda</taxon>
        <taxon>Chelicerata</taxon>
        <taxon>Arachnida</taxon>
        <taxon>Araneae</taxon>
        <taxon>Araneomorphae</taxon>
        <taxon>Entelegynae</taxon>
        <taxon>Araneoidea</taxon>
        <taxon>Araneidae</taxon>
        <taxon>Araneus</taxon>
    </lineage>
</organism>
<keyword evidence="1" id="KW-0732">Signal</keyword>
<reference evidence="2 3" key="1">
    <citation type="journal article" date="2019" name="Sci. Rep.">
        <title>Orb-weaving spider Araneus ventricosus genome elucidates the spidroin gene catalogue.</title>
        <authorList>
            <person name="Kono N."/>
            <person name="Nakamura H."/>
            <person name="Ohtoshi R."/>
            <person name="Moran D.A.P."/>
            <person name="Shinohara A."/>
            <person name="Yoshida Y."/>
            <person name="Fujiwara M."/>
            <person name="Mori M."/>
            <person name="Tomita M."/>
            <person name="Arakawa K."/>
        </authorList>
    </citation>
    <scope>NUCLEOTIDE SEQUENCE [LARGE SCALE GENOMIC DNA]</scope>
</reference>